<gene>
    <name evidence="1" type="ORF">DY926_10830</name>
</gene>
<name>A0A371YZ86_9PROT</name>
<comment type="caution">
    <text evidence="1">The sequence shown here is derived from an EMBL/GenBank/DDBJ whole genome shotgun (WGS) entry which is preliminary data.</text>
</comment>
<protein>
    <submittedName>
        <fullName evidence="1">Uncharacterized protein</fullName>
    </submittedName>
</protein>
<reference evidence="1 2" key="1">
    <citation type="submission" date="2018-08" db="EMBL/GenBank/DDBJ databases">
        <title>Komagataeibacter sp. AV 382.</title>
        <authorList>
            <person name="Skraban J."/>
            <person name="Trcek J."/>
        </authorList>
    </citation>
    <scope>NUCLEOTIDE SEQUENCE [LARGE SCALE GENOMIC DNA]</scope>
    <source>
        <strain evidence="1 2">AV 382</strain>
    </source>
</reference>
<dbReference type="EMBL" id="QUWV01000090">
    <property type="protein sequence ID" value="RFD19489.1"/>
    <property type="molecule type" value="Genomic_DNA"/>
</dbReference>
<proteinExistence type="predicted"/>
<sequence>MHTPQNEAYVFQAYKMEGREGAQYAWPTGLVSCKSKQEALMRLYQVKSGLTDDVGASVFRFYVGEDGAPRTETLEEVGRVAVVQA</sequence>
<evidence type="ECO:0000313" key="2">
    <source>
        <dbReference type="Proteomes" id="UP000262371"/>
    </source>
</evidence>
<organism evidence="1 2">
    <name type="scientific">Komagataeibacter melaceti</name>
    <dbReference type="NCBI Taxonomy" id="2766577"/>
    <lineage>
        <taxon>Bacteria</taxon>
        <taxon>Pseudomonadati</taxon>
        <taxon>Pseudomonadota</taxon>
        <taxon>Alphaproteobacteria</taxon>
        <taxon>Acetobacterales</taxon>
        <taxon>Acetobacteraceae</taxon>
        <taxon>Komagataeibacter</taxon>
    </lineage>
</organism>
<evidence type="ECO:0000313" key="1">
    <source>
        <dbReference type="EMBL" id="RFD19489.1"/>
    </source>
</evidence>
<dbReference type="AlphaFoldDB" id="A0A371YZ86"/>
<dbReference type="Proteomes" id="UP000262371">
    <property type="component" value="Unassembled WGS sequence"/>
</dbReference>
<accession>A0A371YZ86</accession>
<keyword evidence="2" id="KW-1185">Reference proteome</keyword>